<proteinExistence type="predicted"/>
<reference evidence="2" key="2">
    <citation type="submission" date="2018-05" db="EMBL/GenBank/DDBJ databases">
        <title>OpunRS2 (Oryza punctata Reference Sequence Version 2).</title>
        <authorList>
            <person name="Zhang J."/>
            <person name="Kudrna D."/>
            <person name="Lee S."/>
            <person name="Talag J."/>
            <person name="Welchert J."/>
            <person name="Wing R.A."/>
        </authorList>
    </citation>
    <scope>NUCLEOTIDE SEQUENCE [LARGE SCALE GENOMIC DNA]</scope>
</reference>
<protein>
    <submittedName>
        <fullName evidence="2">Uncharacterized protein</fullName>
    </submittedName>
</protein>
<dbReference type="AlphaFoldDB" id="A0A0E0LVH9"/>
<accession>A0A0E0LVH9</accession>
<feature type="compositionally biased region" description="Basic and acidic residues" evidence="1">
    <location>
        <begin position="166"/>
        <end position="178"/>
    </location>
</feature>
<evidence type="ECO:0000313" key="2">
    <source>
        <dbReference type="EnsemblPlants" id="OPUNC08G14760.1"/>
    </source>
</evidence>
<dbReference type="STRING" id="4537.A0A0E0LVH9"/>
<feature type="region of interest" description="Disordered" evidence="1">
    <location>
        <begin position="139"/>
        <end position="178"/>
    </location>
</feature>
<keyword evidence="3" id="KW-1185">Reference proteome</keyword>
<reference evidence="2" key="1">
    <citation type="submission" date="2015-04" db="UniProtKB">
        <authorList>
            <consortium name="EnsemblPlants"/>
        </authorList>
    </citation>
    <scope>IDENTIFICATION</scope>
</reference>
<dbReference type="EnsemblPlants" id="OPUNC08G14760.1">
    <property type="protein sequence ID" value="OPUNC08G14760.1"/>
    <property type="gene ID" value="OPUNC08G14760"/>
</dbReference>
<dbReference type="HOGENOM" id="CLU_1512952_0_0_1"/>
<evidence type="ECO:0000256" key="1">
    <source>
        <dbReference type="SAM" id="MobiDB-lite"/>
    </source>
</evidence>
<sequence length="178" mass="19585">MQIMNLFKRTGPASIEAKGTGNTHSNGCESDKIVLEELMSKTSLEGSQQLQVVERSSIQSGKTYKAGTVISETISNVAKTMYDQYTLLNEDGKLVQAGQMSYTSLMQQIIQSPSVSLQANEINEASMTNEIDVEQYIAEDEDNMLLNPGNENEKRNPAGTNEEDEQSNKEAKSGEEHV</sequence>
<dbReference type="Proteomes" id="UP000026962">
    <property type="component" value="Chromosome 8"/>
</dbReference>
<dbReference type="Gramene" id="OPUNC08G14760.1">
    <property type="protein sequence ID" value="OPUNC08G14760.1"/>
    <property type="gene ID" value="OPUNC08G14760"/>
</dbReference>
<organism evidence="2">
    <name type="scientific">Oryza punctata</name>
    <name type="common">Red rice</name>
    <dbReference type="NCBI Taxonomy" id="4537"/>
    <lineage>
        <taxon>Eukaryota</taxon>
        <taxon>Viridiplantae</taxon>
        <taxon>Streptophyta</taxon>
        <taxon>Embryophyta</taxon>
        <taxon>Tracheophyta</taxon>
        <taxon>Spermatophyta</taxon>
        <taxon>Magnoliopsida</taxon>
        <taxon>Liliopsida</taxon>
        <taxon>Poales</taxon>
        <taxon>Poaceae</taxon>
        <taxon>BOP clade</taxon>
        <taxon>Oryzoideae</taxon>
        <taxon>Oryzeae</taxon>
        <taxon>Oryzinae</taxon>
        <taxon>Oryza</taxon>
    </lineage>
</organism>
<evidence type="ECO:0000313" key="3">
    <source>
        <dbReference type="Proteomes" id="UP000026962"/>
    </source>
</evidence>
<name>A0A0E0LVH9_ORYPU</name>